<comment type="caution">
    <text evidence="3">The sequence shown here is derived from an EMBL/GenBank/DDBJ whole genome shotgun (WGS) entry which is preliminary data.</text>
</comment>
<feature type="region of interest" description="Disordered" evidence="2">
    <location>
        <begin position="186"/>
        <end position="217"/>
    </location>
</feature>
<proteinExistence type="predicted"/>
<keyword evidence="4" id="KW-1185">Reference proteome</keyword>
<keyword evidence="1" id="KW-0175">Coiled coil</keyword>
<accession>A0A9P4JY18</accession>
<name>A0A9P4JY18_9PLEO</name>
<dbReference type="AlphaFoldDB" id="A0A9P4JY18"/>
<gene>
    <name evidence="3" type="ORF">GQ43DRAFT_500486</name>
</gene>
<dbReference type="OrthoDB" id="3553547at2759"/>
<evidence type="ECO:0000313" key="3">
    <source>
        <dbReference type="EMBL" id="KAF2205647.1"/>
    </source>
</evidence>
<dbReference type="EMBL" id="ML993852">
    <property type="protein sequence ID" value="KAF2205647.1"/>
    <property type="molecule type" value="Genomic_DNA"/>
</dbReference>
<evidence type="ECO:0000256" key="1">
    <source>
        <dbReference type="SAM" id="Coils"/>
    </source>
</evidence>
<feature type="coiled-coil region" evidence="1">
    <location>
        <begin position="96"/>
        <end position="123"/>
    </location>
</feature>
<evidence type="ECO:0000256" key="2">
    <source>
        <dbReference type="SAM" id="MobiDB-lite"/>
    </source>
</evidence>
<evidence type="ECO:0000313" key="4">
    <source>
        <dbReference type="Proteomes" id="UP000799536"/>
    </source>
</evidence>
<organism evidence="3 4">
    <name type="scientific">Delitschia confertaspora ATCC 74209</name>
    <dbReference type="NCBI Taxonomy" id="1513339"/>
    <lineage>
        <taxon>Eukaryota</taxon>
        <taxon>Fungi</taxon>
        <taxon>Dikarya</taxon>
        <taxon>Ascomycota</taxon>
        <taxon>Pezizomycotina</taxon>
        <taxon>Dothideomycetes</taxon>
        <taxon>Pleosporomycetidae</taxon>
        <taxon>Pleosporales</taxon>
        <taxon>Delitschiaceae</taxon>
        <taxon>Delitschia</taxon>
    </lineage>
</organism>
<sequence>MIYLEGQLEVVNTPPQSKLQAYLLNCFTDDDSGDEEVDEYEVRIRKKKLYNRFFGDYKCYLEQLHNFEWTFRERLFKQDSQRANGDTNLILNEKFFEQQKKLRTQLIKDLDQAQADAASLRQRCIQEGIPFEDDSFLTIPDDSVSQYAGSNSRDNFYLTLPSPGLGLVESWQGYYDSAEEFTCAPSGMIPWGEPEGEEKIPSLDVPPPSPPPSPPPN</sequence>
<dbReference type="Proteomes" id="UP000799536">
    <property type="component" value="Unassembled WGS sequence"/>
</dbReference>
<feature type="compositionally biased region" description="Pro residues" evidence="2">
    <location>
        <begin position="204"/>
        <end position="217"/>
    </location>
</feature>
<protein>
    <submittedName>
        <fullName evidence="3">Uncharacterized protein</fullName>
    </submittedName>
</protein>
<reference evidence="3" key="1">
    <citation type="journal article" date="2020" name="Stud. Mycol.">
        <title>101 Dothideomycetes genomes: a test case for predicting lifestyles and emergence of pathogens.</title>
        <authorList>
            <person name="Haridas S."/>
            <person name="Albert R."/>
            <person name="Binder M."/>
            <person name="Bloem J."/>
            <person name="Labutti K."/>
            <person name="Salamov A."/>
            <person name="Andreopoulos B."/>
            <person name="Baker S."/>
            <person name="Barry K."/>
            <person name="Bills G."/>
            <person name="Bluhm B."/>
            <person name="Cannon C."/>
            <person name="Castanera R."/>
            <person name="Culley D."/>
            <person name="Daum C."/>
            <person name="Ezra D."/>
            <person name="Gonzalez J."/>
            <person name="Henrissat B."/>
            <person name="Kuo A."/>
            <person name="Liang C."/>
            <person name="Lipzen A."/>
            <person name="Lutzoni F."/>
            <person name="Magnuson J."/>
            <person name="Mondo S."/>
            <person name="Nolan M."/>
            <person name="Ohm R."/>
            <person name="Pangilinan J."/>
            <person name="Park H.-J."/>
            <person name="Ramirez L."/>
            <person name="Alfaro M."/>
            <person name="Sun H."/>
            <person name="Tritt A."/>
            <person name="Yoshinaga Y."/>
            <person name="Zwiers L.-H."/>
            <person name="Turgeon B."/>
            <person name="Goodwin S."/>
            <person name="Spatafora J."/>
            <person name="Crous P."/>
            <person name="Grigoriev I."/>
        </authorList>
    </citation>
    <scope>NUCLEOTIDE SEQUENCE</scope>
    <source>
        <strain evidence="3">ATCC 74209</strain>
    </source>
</reference>